<dbReference type="Pfam" id="PF11141">
    <property type="entry name" value="DUF2914"/>
    <property type="match status" value="1"/>
</dbReference>
<dbReference type="EMBL" id="SSMC01000001">
    <property type="protein sequence ID" value="THD69163.1"/>
    <property type="molecule type" value="Genomic_DNA"/>
</dbReference>
<evidence type="ECO:0000313" key="4">
    <source>
        <dbReference type="Proteomes" id="UP000305939"/>
    </source>
</evidence>
<feature type="transmembrane region" description="Helical" evidence="1">
    <location>
        <begin position="203"/>
        <end position="220"/>
    </location>
</feature>
<feature type="domain" description="DUF2914" evidence="2">
    <location>
        <begin position="288"/>
        <end position="355"/>
    </location>
</feature>
<gene>
    <name evidence="3" type="ORF">E7Z59_02195</name>
</gene>
<feature type="transmembrane region" description="Helical" evidence="1">
    <location>
        <begin position="52"/>
        <end position="69"/>
    </location>
</feature>
<comment type="caution">
    <text evidence="3">The sequence shown here is derived from an EMBL/GenBank/DDBJ whole genome shotgun (WGS) entry which is preliminary data.</text>
</comment>
<proteinExistence type="predicted"/>
<feature type="transmembrane region" description="Helical" evidence="1">
    <location>
        <begin position="85"/>
        <end position="105"/>
    </location>
</feature>
<evidence type="ECO:0000313" key="3">
    <source>
        <dbReference type="EMBL" id="THD69163.1"/>
    </source>
</evidence>
<dbReference type="Proteomes" id="UP000305939">
    <property type="component" value="Unassembled WGS sequence"/>
</dbReference>
<evidence type="ECO:0000259" key="2">
    <source>
        <dbReference type="Pfam" id="PF11141"/>
    </source>
</evidence>
<protein>
    <submittedName>
        <fullName evidence="3">DUF2914 domain-containing protein</fullName>
    </submittedName>
</protein>
<dbReference type="AlphaFoldDB" id="A0A4S3M2A3"/>
<name>A0A4S3M2A3_9FLAO</name>
<accession>A0A4S3M2A3</accession>
<evidence type="ECO:0000256" key="1">
    <source>
        <dbReference type="SAM" id="Phobius"/>
    </source>
</evidence>
<keyword evidence="4" id="KW-1185">Reference proteome</keyword>
<feature type="transmembrane region" description="Helical" evidence="1">
    <location>
        <begin position="111"/>
        <end position="131"/>
    </location>
</feature>
<feature type="transmembrane region" description="Helical" evidence="1">
    <location>
        <begin position="143"/>
        <end position="161"/>
    </location>
</feature>
<keyword evidence="1" id="KW-0472">Membrane</keyword>
<feature type="transmembrane region" description="Helical" evidence="1">
    <location>
        <begin position="23"/>
        <end position="40"/>
    </location>
</feature>
<keyword evidence="1" id="KW-0812">Transmembrane</keyword>
<feature type="transmembrane region" description="Helical" evidence="1">
    <location>
        <begin position="167"/>
        <end position="191"/>
    </location>
</feature>
<dbReference type="OrthoDB" id="9779877at2"/>
<dbReference type="RefSeq" id="WP_136334653.1">
    <property type="nucleotide sequence ID" value="NZ_QXMP01000001.1"/>
</dbReference>
<keyword evidence="1" id="KW-1133">Transmembrane helix</keyword>
<dbReference type="InterPro" id="IPR022606">
    <property type="entry name" value="DUF2914"/>
</dbReference>
<organism evidence="3 4">
    <name type="scientific">Robertkochia marina</name>
    <dbReference type="NCBI Taxonomy" id="1227945"/>
    <lineage>
        <taxon>Bacteria</taxon>
        <taxon>Pseudomonadati</taxon>
        <taxon>Bacteroidota</taxon>
        <taxon>Flavobacteriia</taxon>
        <taxon>Flavobacteriales</taxon>
        <taxon>Flavobacteriaceae</taxon>
        <taxon>Robertkochia</taxon>
    </lineage>
</organism>
<sequence length="371" mass="43632">MEEFANRMKQGTLYRLFKRYEKYMPILFFIGGFIFDSLTLGRIDRLYDMTMLWLYMLLLTATLYAYNLADDGRWKDHFLERAEPYFPLIIQFFFGGLSSAFVIYFSRSVSLSKTASFFVILLVLFLANEFLKSRISNKYLQFSIYFFVQFTFLAVMLPVLLSEMNTAIFIISGILSLSSTLIFISAIYGISPSTQKEISLRKISFLIVLIYIAMNAFYYFNLIPPVPLALQNGMVAHRVEVIDNRYHVTYEKDHPLIFWRDHRIKYIHQPGDPVYIFSAVFAPTDLKKSIIHQWQFYSPEKMEWEIVDNIGYSITGGRDRGYRGYTYKSNVWEGKWRVKVITEDEFILGVIDFEIINEGELRPGRLITRSF</sequence>
<reference evidence="3 4" key="1">
    <citation type="submission" date="2019-04" db="EMBL/GenBank/DDBJ databases">
        <title>Draft genome sequence of Robertkochia marina CC-AMO-30D.</title>
        <authorList>
            <person name="Hameed A."/>
            <person name="Lin S.-Y."/>
            <person name="Shahina M."/>
            <person name="Lai W.-A."/>
            <person name="Young C.-C."/>
        </authorList>
    </citation>
    <scope>NUCLEOTIDE SEQUENCE [LARGE SCALE GENOMIC DNA]</scope>
    <source>
        <strain evidence="3 4">CC-AMO-30D</strain>
    </source>
</reference>